<dbReference type="Proteomes" id="UP001501011">
    <property type="component" value="Unassembled WGS sequence"/>
</dbReference>
<feature type="compositionally biased region" description="Polar residues" evidence="2">
    <location>
        <begin position="105"/>
        <end position="114"/>
    </location>
</feature>
<keyword evidence="3" id="KW-0812">Transmembrane</keyword>
<accession>A0ABP8IKX6</accession>
<evidence type="ECO:0000313" key="5">
    <source>
        <dbReference type="Proteomes" id="UP001501011"/>
    </source>
</evidence>
<proteinExistence type="predicted"/>
<keyword evidence="3" id="KW-0472">Membrane</keyword>
<protein>
    <submittedName>
        <fullName evidence="4">Uncharacterized protein</fullName>
    </submittedName>
</protein>
<evidence type="ECO:0000256" key="1">
    <source>
        <dbReference type="SAM" id="Coils"/>
    </source>
</evidence>
<evidence type="ECO:0000256" key="3">
    <source>
        <dbReference type="SAM" id="Phobius"/>
    </source>
</evidence>
<keyword evidence="5" id="KW-1185">Reference proteome</keyword>
<organism evidence="4 5">
    <name type="scientific">Kangiella marina</name>
    <dbReference type="NCBI Taxonomy" id="1079178"/>
    <lineage>
        <taxon>Bacteria</taxon>
        <taxon>Pseudomonadati</taxon>
        <taxon>Pseudomonadota</taxon>
        <taxon>Gammaproteobacteria</taxon>
        <taxon>Kangiellales</taxon>
        <taxon>Kangiellaceae</taxon>
        <taxon>Kangiella</taxon>
    </lineage>
</organism>
<feature type="region of interest" description="Disordered" evidence="2">
    <location>
        <begin position="105"/>
        <end position="125"/>
    </location>
</feature>
<name>A0ABP8IKX6_9GAMM</name>
<gene>
    <name evidence="4" type="ORF">GCM10023151_14480</name>
</gene>
<reference evidence="5" key="1">
    <citation type="journal article" date="2019" name="Int. J. Syst. Evol. Microbiol.">
        <title>The Global Catalogue of Microorganisms (GCM) 10K type strain sequencing project: providing services to taxonomists for standard genome sequencing and annotation.</title>
        <authorList>
            <consortium name="The Broad Institute Genomics Platform"/>
            <consortium name="The Broad Institute Genome Sequencing Center for Infectious Disease"/>
            <person name="Wu L."/>
            <person name="Ma J."/>
        </authorList>
    </citation>
    <scope>NUCLEOTIDE SEQUENCE [LARGE SCALE GENOMIC DNA]</scope>
    <source>
        <strain evidence="5">JCM 17728</strain>
    </source>
</reference>
<dbReference type="EMBL" id="BAABFV010000001">
    <property type="protein sequence ID" value="GAA4361337.1"/>
    <property type="molecule type" value="Genomic_DNA"/>
</dbReference>
<sequence>MSVNSKIGVAALIGAVLGTLGTWLLVDKPLKVTKPTSMVVADTETVNDVKKAEAQFPEQGIDGAEKQSQQDLEQQVVLLKQQLQQVQRELKTEEATKNAAINKLKSYTESGQESNVKDASDQNSEADDYLKEVPDSHRSLISPPKSKIKTTFDRHKDFVDEGEDISWSLEKEQQITSFIQNHRRSSEIGLELVKCKKTICEVYGSTYSQDGEAISEINDGMRSQPWWDFAGSSTSSTNSEDGQYVFVIILH</sequence>
<evidence type="ECO:0000256" key="2">
    <source>
        <dbReference type="SAM" id="MobiDB-lite"/>
    </source>
</evidence>
<keyword evidence="1" id="KW-0175">Coiled coil</keyword>
<evidence type="ECO:0000313" key="4">
    <source>
        <dbReference type="EMBL" id="GAA4361337.1"/>
    </source>
</evidence>
<dbReference type="RefSeq" id="WP_345292538.1">
    <property type="nucleotide sequence ID" value="NZ_BAABFV010000001.1"/>
</dbReference>
<feature type="coiled-coil region" evidence="1">
    <location>
        <begin position="69"/>
        <end position="103"/>
    </location>
</feature>
<comment type="caution">
    <text evidence="4">The sequence shown here is derived from an EMBL/GenBank/DDBJ whole genome shotgun (WGS) entry which is preliminary data.</text>
</comment>
<keyword evidence="3" id="KW-1133">Transmembrane helix</keyword>
<feature type="transmembrane region" description="Helical" evidence="3">
    <location>
        <begin position="7"/>
        <end position="26"/>
    </location>
</feature>